<feature type="domain" description="LysM" evidence="3">
    <location>
        <begin position="84"/>
        <end position="131"/>
    </location>
</feature>
<dbReference type="EMBL" id="CVMT01000006">
    <property type="protein sequence ID" value="CRG89537.1"/>
    <property type="molecule type" value="Genomic_DNA"/>
</dbReference>
<dbReference type="CDD" id="cd00118">
    <property type="entry name" value="LysM"/>
    <property type="match status" value="2"/>
</dbReference>
<sequence length="326" mass="34451">MFFSKILAQTLLLGGVTTALFVPIWTKESTSLEQEGALAEKTNMADENIWSTPTATIPDIKISRSNIADTPSPTQPGLISTCDAYYFVESGVSCSGIVSEFGNFTLSQFYDWNPAVKSDCSNLLAGYYVCIGVFAGTSTATSTINTPVPTTTKTPAPAPSPTQTGIASNCNHYYKVVSGDTCVSVSESNNITLAHFYDWNPAVGSSCQTLLAGYYVCVGVSGEQKTSMERRNAGALLKRVDSPTTAATITASATASATAIAVPSPTQTGIVSACSQYYRAQKGDTCVTIVNDHYPSLTVSQFESWNPAVGPSCDSLLAGYYYCVAT</sequence>
<dbReference type="InterPro" id="IPR036779">
    <property type="entry name" value="LysM_dom_sf"/>
</dbReference>
<feature type="domain" description="LysM" evidence="3">
    <location>
        <begin position="276"/>
        <end position="324"/>
    </location>
</feature>
<organism evidence="4 5">
    <name type="scientific">Talaromyces islandicus</name>
    <name type="common">Penicillium islandicum</name>
    <dbReference type="NCBI Taxonomy" id="28573"/>
    <lineage>
        <taxon>Eukaryota</taxon>
        <taxon>Fungi</taxon>
        <taxon>Dikarya</taxon>
        <taxon>Ascomycota</taxon>
        <taxon>Pezizomycotina</taxon>
        <taxon>Eurotiomycetes</taxon>
        <taxon>Eurotiomycetidae</taxon>
        <taxon>Eurotiales</taxon>
        <taxon>Trichocomaceae</taxon>
        <taxon>Talaromyces</taxon>
        <taxon>Talaromyces sect. Islandici</taxon>
    </lineage>
</organism>
<dbReference type="PANTHER" id="PTHR34997">
    <property type="entry name" value="AM15"/>
    <property type="match status" value="1"/>
</dbReference>
<dbReference type="Gene3D" id="3.10.350.10">
    <property type="entry name" value="LysM domain"/>
    <property type="match status" value="3"/>
</dbReference>
<dbReference type="InterPro" id="IPR018392">
    <property type="entry name" value="LysM"/>
</dbReference>
<dbReference type="GO" id="GO:0008061">
    <property type="term" value="F:chitin binding"/>
    <property type="evidence" value="ECO:0007669"/>
    <property type="project" value="UniProtKB-KW"/>
</dbReference>
<dbReference type="SUPFAM" id="SSF54106">
    <property type="entry name" value="LysM domain"/>
    <property type="match status" value="3"/>
</dbReference>
<dbReference type="STRING" id="28573.A0A0U1M1T7"/>
<dbReference type="PROSITE" id="PS51782">
    <property type="entry name" value="LYSM"/>
    <property type="match status" value="3"/>
</dbReference>
<reference evidence="4 5" key="1">
    <citation type="submission" date="2015-04" db="EMBL/GenBank/DDBJ databases">
        <authorList>
            <person name="Syromyatnikov M.Y."/>
            <person name="Popov V.N."/>
        </authorList>
    </citation>
    <scope>NUCLEOTIDE SEQUENCE [LARGE SCALE GENOMIC DNA]</scope>
    <source>
        <strain evidence="4">WF-38-12</strain>
    </source>
</reference>
<feature type="domain" description="LysM" evidence="3">
    <location>
        <begin position="172"/>
        <end position="218"/>
    </location>
</feature>
<dbReference type="OrthoDB" id="5985073at2759"/>
<dbReference type="Pfam" id="PF01476">
    <property type="entry name" value="LysM"/>
    <property type="match status" value="2"/>
</dbReference>
<dbReference type="Proteomes" id="UP000054383">
    <property type="component" value="Unassembled WGS sequence"/>
</dbReference>
<accession>A0A0U1M1T7</accession>
<evidence type="ECO:0000256" key="2">
    <source>
        <dbReference type="ARBA" id="ARBA00023026"/>
    </source>
</evidence>
<keyword evidence="1" id="KW-0147">Chitin-binding</keyword>
<dbReference type="SMART" id="SM00257">
    <property type="entry name" value="LysM"/>
    <property type="match status" value="3"/>
</dbReference>
<evidence type="ECO:0000256" key="1">
    <source>
        <dbReference type="ARBA" id="ARBA00022669"/>
    </source>
</evidence>
<dbReference type="PANTHER" id="PTHR34997:SF1">
    <property type="entry name" value="PEPTIDOGLYCAN-BINDING LYSIN DOMAIN"/>
    <property type="match status" value="1"/>
</dbReference>
<gene>
    <name evidence="4" type="ORF">PISL3812_06573</name>
</gene>
<protein>
    <submittedName>
        <fullName evidence="4">LysM domain protein</fullName>
    </submittedName>
</protein>
<evidence type="ECO:0000259" key="3">
    <source>
        <dbReference type="PROSITE" id="PS51782"/>
    </source>
</evidence>
<evidence type="ECO:0000313" key="5">
    <source>
        <dbReference type="Proteomes" id="UP000054383"/>
    </source>
</evidence>
<dbReference type="OMA" id="NTTKNCK"/>
<name>A0A0U1M1T7_TALIS</name>
<keyword evidence="5" id="KW-1185">Reference proteome</keyword>
<proteinExistence type="predicted"/>
<dbReference type="InterPro" id="IPR052210">
    <property type="entry name" value="LysM1-like"/>
</dbReference>
<evidence type="ECO:0000313" key="4">
    <source>
        <dbReference type="EMBL" id="CRG89537.1"/>
    </source>
</evidence>
<dbReference type="AlphaFoldDB" id="A0A0U1M1T7"/>
<keyword evidence="2" id="KW-0843">Virulence</keyword>